<proteinExistence type="predicted"/>
<dbReference type="STRING" id="471853.Bcav_3712"/>
<dbReference type="SUPFAM" id="SSF53850">
    <property type="entry name" value="Periplasmic binding protein-like II"/>
    <property type="match status" value="1"/>
</dbReference>
<dbReference type="InterPro" id="IPR050490">
    <property type="entry name" value="Bact_solute-bd_prot1"/>
</dbReference>
<feature type="chain" id="PRO_5002949186" evidence="1">
    <location>
        <begin position="22"/>
        <end position="421"/>
    </location>
</feature>
<dbReference type="Pfam" id="PF01547">
    <property type="entry name" value="SBP_bac_1"/>
    <property type="match status" value="1"/>
</dbReference>
<feature type="signal peptide" evidence="1">
    <location>
        <begin position="1"/>
        <end position="21"/>
    </location>
</feature>
<accession>C5C3P5</accession>
<organism evidence="2 3">
    <name type="scientific">Beutenbergia cavernae (strain ATCC BAA-8 / DSM 12333 / CCUG 43141 / JCM 11478 / NBRC 16432 / NCIMB 13614 / HKI 0122)</name>
    <dbReference type="NCBI Taxonomy" id="471853"/>
    <lineage>
        <taxon>Bacteria</taxon>
        <taxon>Bacillati</taxon>
        <taxon>Actinomycetota</taxon>
        <taxon>Actinomycetes</taxon>
        <taxon>Micrococcales</taxon>
        <taxon>Beutenbergiaceae</taxon>
        <taxon>Beutenbergia</taxon>
    </lineage>
</organism>
<evidence type="ECO:0000313" key="3">
    <source>
        <dbReference type="Proteomes" id="UP000007962"/>
    </source>
</evidence>
<dbReference type="CDD" id="cd13585">
    <property type="entry name" value="PBP2_TMBP_like"/>
    <property type="match status" value="1"/>
</dbReference>
<dbReference type="InterPro" id="IPR006059">
    <property type="entry name" value="SBP"/>
</dbReference>
<dbReference type="Proteomes" id="UP000007962">
    <property type="component" value="Chromosome"/>
</dbReference>
<keyword evidence="3" id="KW-1185">Reference proteome</keyword>
<dbReference type="RefSeq" id="WP_015884191.1">
    <property type="nucleotide sequence ID" value="NC_012669.1"/>
</dbReference>
<keyword evidence="1" id="KW-0732">Signal</keyword>
<dbReference type="EMBL" id="CP001618">
    <property type="protein sequence ID" value="ACQ81954.1"/>
    <property type="molecule type" value="Genomic_DNA"/>
</dbReference>
<dbReference type="PANTHER" id="PTHR43649">
    <property type="entry name" value="ARABINOSE-BINDING PROTEIN-RELATED"/>
    <property type="match status" value="1"/>
</dbReference>
<evidence type="ECO:0000256" key="1">
    <source>
        <dbReference type="SAM" id="SignalP"/>
    </source>
</evidence>
<name>C5C3P5_BEUC1</name>
<gene>
    <name evidence="2" type="ordered locus">Bcav_3712</name>
</gene>
<sequence length="421" mass="43735">MHVRRQAAVVAGLVISSVALAACSGSDQGGGGTVTITYATPAEDNILEIGEEPIIEAFEAAHPDIDVEIEQLPFADYNTSLTTEMRGGGGPDIGRVNHTDIQMYSAAGFLRPLDDAIDTGPFIPGLVEVGQVGGEQVTLPLTTDARVLYVNLRLLESAGISSPPATWDELLDDVAAFAGTDAYGYGFPTDNDYSLAYEAAGPYIAAAGGQILSPDGDPAASGDEATEAALQLLQDIVATGAVPPGLDNLSGDTLAQLFAQDKLAMMLGGPWVRSQIEDYGDLTYGADWVTVPVPAREAGGSSGSAAGGWQIGVFENSEHPEEALELLAWITEAENLQALNEGEAFPPTNDGLEVAPWSEDEFYDAFATVLPNSAVPITPVPRVAEIAAAFESNLEPAVTNPAASIADGLSAFDAQAAEILQ</sequence>
<dbReference type="eggNOG" id="COG1653">
    <property type="taxonomic scope" value="Bacteria"/>
</dbReference>
<dbReference type="Gene3D" id="3.40.190.10">
    <property type="entry name" value="Periplasmic binding protein-like II"/>
    <property type="match status" value="2"/>
</dbReference>
<dbReference type="KEGG" id="bcv:Bcav_3712"/>
<dbReference type="PROSITE" id="PS51257">
    <property type="entry name" value="PROKAR_LIPOPROTEIN"/>
    <property type="match status" value="1"/>
</dbReference>
<reference evidence="2 3" key="1">
    <citation type="journal article" date="2009" name="Stand. Genomic Sci.">
        <title>Complete genome sequence of Beutenbergia cavernae type strain (HKI 0122).</title>
        <authorList>
            <person name="Land M."/>
            <person name="Pukall R."/>
            <person name="Abt B."/>
            <person name="Goker M."/>
            <person name="Rohde M."/>
            <person name="Glavina Del Rio T."/>
            <person name="Tice H."/>
            <person name="Copeland A."/>
            <person name="Cheng J.F."/>
            <person name="Lucas S."/>
            <person name="Chen F."/>
            <person name="Nolan M."/>
            <person name="Bruce D."/>
            <person name="Goodwin L."/>
            <person name="Pitluck S."/>
            <person name="Ivanova N."/>
            <person name="Mavromatis K."/>
            <person name="Ovchinnikova G."/>
            <person name="Pati A."/>
            <person name="Chen A."/>
            <person name="Palaniappan K."/>
            <person name="Hauser L."/>
            <person name="Chang Y.J."/>
            <person name="Jefferies C.C."/>
            <person name="Saunders E."/>
            <person name="Brettin T."/>
            <person name="Detter J.C."/>
            <person name="Han C."/>
            <person name="Chain P."/>
            <person name="Bristow J."/>
            <person name="Eisen J.A."/>
            <person name="Markowitz V."/>
            <person name="Hugenholtz P."/>
            <person name="Kyrpides N.C."/>
            <person name="Klenk H.P."/>
            <person name="Lapidus A."/>
        </authorList>
    </citation>
    <scope>NUCLEOTIDE SEQUENCE [LARGE SCALE GENOMIC DNA]</scope>
    <source>
        <strain evidence="3">ATCC BAA-8 / DSM 12333 / NBRC 16432</strain>
    </source>
</reference>
<dbReference type="PANTHER" id="PTHR43649:SF12">
    <property type="entry name" value="DIACETYLCHITOBIOSE BINDING PROTEIN DASA"/>
    <property type="match status" value="1"/>
</dbReference>
<evidence type="ECO:0000313" key="2">
    <source>
        <dbReference type="EMBL" id="ACQ81954.1"/>
    </source>
</evidence>
<dbReference type="HOGENOM" id="CLU_031285_10_1_11"/>
<dbReference type="AlphaFoldDB" id="C5C3P5"/>
<protein>
    <submittedName>
        <fullName evidence="2">Extracellular solute-binding protein family 1</fullName>
    </submittedName>
</protein>